<accession>A0A7V5UEK7</accession>
<feature type="signal peptide" evidence="1">
    <location>
        <begin position="1"/>
        <end position="31"/>
    </location>
</feature>
<gene>
    <name evidence="2" type="ORF">ENJ89_04380</name>
</gene>
<dbReference type="Proteomes" id="UP000886124">
    <property type="component" value="Unassembled WGS sequence"/>
</dbReference>
<evidence type="ECO:0000313" key="2">
    <source>
        <dbReference type="EMBL" id="HHJ52410.1"/>
    </source>
</evidence>
<proteinExistence type="predicted"/>
<dbReference type="SUPFAM" id="SSF53474">
    <property type="entry name" value="alpha/beta-Hydrolases"/>
    <property type="match status" value="1"/>
</dbReference>
<feature type="chain" id="PRO_5031544310" description="Peptidase S9 prolyl oligopeptidase catalytic domain-containing protein" evidence="1">
    <location>
        <begin position="32"/>
        <end position="425"/>
    </location>
</feature>
<reference evidence="2" key="1">
    <citation type="journal article" date="2020" name="mSystems">
        <title>Genome- and Community-Level Interaction Insights into Carbon Utilization and Element Cycling Functions of Hydrothermarchaeota in Hydrothermal Sediment.</title>
        <authorList>
            <person name="Zhou Z."/>
            <person name="Liu Y."/>
            <person name="Xu W."/>
            <person name="Pan J."/>
            <person name="Luo Z.H."/>
            <person name="Li M."/>
        </authorList>
    </citation>
    <scope>NUCLEOTIDE SEQUENCE [LARGE SCALE GENOMIC DNA]</scope>
    <source>
        <strain evidence="2">HyVt-527</strain>
    </source>
</reference>
<dbReference type="EMBL" id="DROD01000296">
    <property type="protein sequence ID" value="HHJ52410.1"/>
    <property type="molecule type" value="Genomic_DNA"/>
</dbReference>
<keyword evidence="1" id="KW-0732">Signal</keyword>
<dbReference type="Gene3D" id="3.40.50.1820">
    <property type="entry name" value="alpha/beta hydrolase"/>
    <property type="match status" value="1"/>
</dbReference>
<sequence length="425" mass="47487">MRNLQSYFRAMLVTILPALLILAACSQQPTAVQSESSVQSTITSIQKIADNECVKGQTEAGAYYIICMPDDWNGDLVMFAHGYVSPTEPVELQEDQLYTSDGSYIPDIITDMGYAFATTSYRANGLVVQEAIMDLEELVNIFDELYGQPQHNYLVGGSEGGLITTKSVESKDLYSGGLAACGPIGDFIAQINYMGDFRVLFDFYFPDVLPPSPISIPQEVMDHWDDVYVPKIIQAITDYPDRTLQLLRVARAPFDPDDPETIGQTVLGLLWYNVFATNDLNQRAGGNPFDNHDRHYFGSDNDAYLNKNVERFTADPQAVEAVNQKFQTTGIPSVPLITMHTAGDPIVPFWHERMYRSKVAENGNIFFYHNYPIVRYGHCTFTEEEILQAFTALVLQVQALEKSKELPMPPVHPPITRAGVYSASN</sequence>
<evidence type="ECO:0000256" key="1">
    <source>
        <dbReference type="SAM" id="SignalP"/>
    </source>
</evidence>
<organism evidence="2">
    <name type="scientific">Caldithrix abyssi</name>
    <dbReference type="NCBI Taxonomy" id="187145"/>
    <lineage>
        <taxon>Bacteria</taxon>
        <taxon>Pseudomonadati</taxon>
        <taxon>Calditrichota</taxon>
        <taxon>Calditrichia</taxon>
        <taxon>Calditrichales</taxon>
        <taxon>Calditrichaceae</taxon>
        <taxon>Caldithrix</taxon>
    </lineage>
</organism>
<name>A0A7V5UEK7_CALAY</name>
<comment type="caution">
    <text evidence="2">The sequence shown here is derived from an EMBL/GenBank/DDBJ whole genome shotgun (WGS) entry which is preliminary data.</text>
</comment>
<evidence type="ECO:0008006" key="3">
    <source>
        <dbReference type="Google" id="ProtNLM"/>
    </source>
</evidence>
<dbReference type="PROSITE" id="PS51257">
    <property type="entry name" value="PROKAR_LIPOPROTEIN"/>
    <property type="match status" value="1"/>
</dbReference>
<protein>
    <recommendedName>
        <fullName evidence="3">Peptidase S9 prolyl oligopeptidase catalytic domain-containing protein</fullName>
    </recommendedName>
</protein>
<dbReference type="InterPro" id="IPR029058">
    <property type="entry name" value="AB_hydrolase_fold"/>
</dbReference>
<dbReference type="AlphaFoldDB" id="A0A7V5UEK7"/>